<keyword evidence="11" id="KW-1185">Reference proteome</keyword>
<dbReference type="InterPro" id="IPR029063">
    <property type="entry name" value="SAM-dependent_MTases_sf"/>
</dbReference>
<proteinExistence type="inferred from homology"/>
<dbReference type="EMBL" id="KL198062">
    <property type="protein sequence ID" value="KDQ11005.1"/>
    <property type="molecule type" value="Genomic_DNA"/>
</dbReference>
<gene>
    <name evidence="10" type="ORF">BOTBODRAFT_115003</name>
</gene>
<accession>A0A067M8G8</accession>
<keyword evidence="6 9" id="KW-0949">S-adenosyl-L-methionine</keyword>
<dbReference type="InParanoid" id="A0A067M8G8"/>
<dbReference type="FunFam" id="1.10.10.2150:FF:000001">
    <property type="entry name" value="Ribosomal RNA-processing protein 8"/>
    <property type="match status" value="1"/>
</dbReference>
<keyword evidence="7 9" id="KW-0539">Nucleus</keyword>
<dbReference type="GO" id="GO:0042273">
    <property type="term" value="P:ribosomal large subunit biogenesis"/>
    <property type="evidence" value="ECO:0007669"/>
    <property type="project" value="TreeGrafter"/>
</dbReference>
<keyword evidence="3 9" id="KW-0698">rRNA processing</keyword>
<protein>
    <recommendedName>
        <fullName evidence="8 9">Ribosomal RNA-processing protein 8</fullName>
        <ecNumber evidence="9">2.1.1.-</ecNumber>
    </recommendedName>
</protein>
<dbReference type="AlphaFoldDB" id="A0A067M8G8"/>
<evidence type="ECO:0000256" key="5">
    <source>
        <dbReference type="ARBA" id="ARBA00022679"/>
    </source>
</evidence>
<evidence type="ECO:0000256" key="6">
    <source>
        <dbReference type="ARBA" id="ARBA00022691"/>
    </source>
</evidence>
<evidence type="ECO:0000256" key="8">
    <source>
        <dbReference type="ARBA" id="ARBA00076672"/>
    </source>
</evidence>
<dbReference type="Pfam" id="PF05148">
    <property type="entry name" value="Methyltransf_8"/>
    <property type="match status" value="1"/>
</dbReference>
<evidence type="ECO:0000256" key="7">
    <source>
        <dbReference type="ARBA" id="ARBA00023242"/>
    </source>
</evidence>
<evidence type="ECO:0000256" key="3">
    <source>
        <dbReference type="ARBA" id="ARBA00022552"/>
    </source>
</evidence>
<dbReference type="PANTHER" id="PTHR12787">
    <property type="entry name" value="RIBOSOMAL RNA-PROCESSING PROTEIN 8"/>
    <property type="match status" value="1"/>
</dbReference>
<dbReference type="GO" id="GO:0016433">
    <property type="term" value="F:rRNA (adenine) methyltransferase activity"/>
    <property type="evidence" value="ECO:0007669"/>
    <property type="project" value="UniProtKB-ARBA"/>
</dbReference>
<evidence type="ECO:0000313" key="11">
    <source>
        <dbReference type="Proteomes" id="UP000027195"/>
    </source>
</evidence>
<name>A0A067M8G8_BOTB1</name>
<dbReference type="InterPro" id="IPR007823">
    <property type="entry name" value="RRP8"/>
</dbReference>
<reference evidence="11" key="1">
    <citation type="journal article" date="2014" name="Proc. Natl. Acad. Sci. U.S.A.">
        <title>Extensive sampling of basidiomycete genomes demonstrates inadequacy of the white-rot/brown-rot paradigm for wood decay fungi.</title>
        <authorList>
            <person name="Riley R."/>
            <person name="Salamov A.A."/>
            <person name="Brown D.W."/>
            <person name="Nagy L.G."/>
            <person name="Floudas D."/>
            <person name="Held B.W."/>
            <person name="Levasseur A."/>
            <person name="Lombard V."/>
            <person name="Morin E."/>
            <person name="Otillar R."/>
            <person name="Lindquist E.A."/>
            <person name="Sun H."/>
            <person name="LaButti K.M."/>
            <person name="Schmutz J."/>
            <person name="Jabbour D."/>
            <person name="Luo H."/>
            <person name="Baker S.E."/>
            <person name="Pisabarro A.G."/>
            <person name="Walton J.D."/>
            <person name="Blanchette R.A."/>
            <person name="Henrissat B."/>
            <person name="Martin F."/>
            <person name="Cullen D."/>
            <person name="Hibbett D.S."/>
            <person name="Grigoriev I.V."/>
        </authorList>
    </citation>
    <scope>NUCLEOTIDE SEQUENCE [LARGE SCALE GENOMIC DNA]</scope>
    <source>
        <strain evidence="11">FD-172 SS1</strain>
    </source>
</reference>
<dbReference type="Gene3D" id="3.40.50.150">
    <property type="entry name" value="Vaccinia Virus protein VP39"/>
    <property type="match status" value="1"/>
</dbReference>
<evidence type="ECO:0000256" key="1">
    <source>
        <dbReference type="ARBA" id="ARBA00004604"/>
    </source>
</evidence>
<evidence type="ECO:0000256" key="2">
    <source>
        <dbReference type="ARBA" id="ARBA00006301"/>
    </source>
</evidence>
<dbReference type="STRING" id="930990.A0A067M8G8"/>
<comment type="function">
    <text evidence="9">S-adenosyl-L-methionine-dependent methyltransferase that specifically methylates the N(1) position of adenine in helix 25.1 in 25S rRNA. Required both for ribosomal 40S and 60S subunits biogenesis. Required for efficient pre-rRNA cleavage at site A2.</text>
</comment>
<dbReference type="GO" id="GO:0005730">
    <property type="term" value="C:nucleolus"/>
    <property type="evidence" value="ECO:0007669"/>
    <property type="project" value="UniProtKB-SubCell"/>
</dbReference>
<dbReference type="InterPro" id="IPR042036">
    <property type="entry name" value="RRP8_N"/>
</dbReference>
<evidence type="ECO:0000256" key="9">
    <source>
        <dbReference type="RuleBase" id="RU365074"/>
    </source>
</evidence>
<dbReference type="SUPFAM" id="SSF53335">
    <property type="entry name" value="S-adenosyl-L-methionine-dependent methyltransferases"/>
    <property type="match status" value="1"/>
</dbReference>
<evidence type="ECO:0000313" key="10">
    <source>
        <dbReference type="EMBL" id="KDQ11005.1"/>
    </source>
</evidence>
<comment type="subcellular location">
    <subcellularLocation>
        <location evidence="1 9">Nucleus</location>
        <location evidence="1 9">Nucleolus</location>
    </subcellularLocation>
</comment>
<sequence length="245" mass="27741">MEHQTADLTPLQLSMKQSLGGARFRLINEMLYKSESDKALEMMRKDPNVFQEYHAGFRLQAQQWPTNPVSHYLSELSAFPKTTIIADLGCGDAALAKGLSPKGFRVLSFDLVADGEYVVEADVCKGLPLPGKEDGRGQVIDVVVFALSLMNLNWITSVREARRILKNDGELKIAEVTSRFTSVDNFVSLIESLGFRLNNKDDSNSYFMLLDFQKVRRSQVSSQQEWAEIELKAKKLLKPCEYKRR</sequence>
<dbReference type="Proteomes" id="UP000027195">
    <property type="component" value="Unassembled WGS sequence"/>
</dbReference>
<comment type="similarity">
    <text evidence="2 9">Belongs to the methyltransferase superfamily. RRP8 family.</text>
</comment>
<keyword evidence="5 9" id="KW-0808">Transferase</keyword>
<dbReference type="HOGENOM" id="CLU_027694_1_2_1"/>
<dbReference type="OrthoDB" id="10258825at2759"/>
<dbReference type="Gene3D" id="1.10.10.2150">
    <property type="entry name" value="Ribosomal RNA-processing protein 8, N-terminal domain"/>
    <property type="match status" value="1"/>
</dbReference>
<keyword evidence="4 9" id="KW-0489">Methyltransferase</keyword>
<organism evidence="10 11">
    <name type="scientific">Botryobasidium botryosum (strain FD-172 SS1)</name>
    <dbReference type="NCBI Taxonomy" id="930990"/>
    <lineage>
        <taxon>Eukaryota</taxon>
        <taxon>Fungi</taxon>
        <taxon>Dikarya</taxon>
        <taxon>Basidiomycota</taxon>
        <taxon>Agaricomycotina</taxon>
        <taxon>Agaricomycetes</taxon>
        <taxon>Cantharellales</taxon>
        <taxon>Botryobasidiaceae</taxon>
        <taxon>Botryobasidium</taxon>
    </lineage>
</organism>
<evidence type="ECO:0000256" key="4">
    <source>
        <dbReference type="ARBA" id="ARBA00022603"/>
    </source>
</evidence>
<dbReference type="FunCoup" id="A0A067M8G8">
    <property type="interactions" value="418"/>
</dbReference>
<dbReference type="PANTHER" id="PTHR12787:SF0">
    <property type="entry name" value="RIBOSOMAL RNA-PROCESSING PROTEIN 8"/>
    <property type="match status" value="1"/>
</dbReference>
<dbReference type="EC" id="2.1.1.-" evidence="9"/>